<dbReference type="InterPro" id="IPR037272">
    <property type="entry name" value="SNS_sf"/>
</dbReference>
<name>A0A6M8IXV0_9ACTN</name>
<dbReference type="PROSITE" id="PS50267">
    <property type="entry name" value="NA_NEUROTRAN_SYMP_3"/>
    <property type="match status" value="1"/>
</dbReference>
<dbReference type="PRINTS" id="PR00176">
    <property type="entry name" value="NANEUSMPORT"/>
</dbReference>
<feature type="transmembrane region" description="Helical" evidence="8">
    <location>
        <begin position="277"/>
        <end position="300"/>
    </location>
</feature>
<evidence type="ECO:0000256" key="5">
    <source>
        <dbReference type="ARBA" id="ARBA00023136"/>
    </source>
</evidence>
<comment type="subcellular location">
    <subcellularLocation>
        <location evidence="1">Membrane</location>
        <topology evidence="1">Multi-pass membrane protein</topology>
    </subcellularLocation>
</comment>
<dbReference type="SUPFAM" id="SSF161070">
    <property type="entry name" value="SNF-like"/>
    <property type="match status" value="1"/>
</dbReference>
<feature type="compositionally biased region" description="Basic residues" evidence="7">
    <location>
        <begin position="7"/>
        <end position="19"/>
    </location>
</feature>
<dbReference type="PANTHER" id="PTHR42948">
    <property type="entry name" value="TRANSPORTER"/>
    <property type="match status" value="1"/>
</dbReference>
<feature type="transmembrane region" description="Helical" evidence="8">
    <location>
        <begin position="144"/>
        <end position="169"/>
    </location>
</feature>
<dbReference type="EMBL" id="CP053716">
    <property type="protein sequence ID" value="QKF07675.1"/>
    <property type="molecule type" value="Genomic_DNA"/>
</dbReference>
<keyword evidence="4 8" id="KW-1133">Transmembrane helix</keyword>
<keyword evidence="2 6" id="KW-0813">Transport</keyword>
<accession>A0A6M8IXV0</accession>
<dbReference type="GO" id="GO:0016020">
    <property type="term" value="C:membrane"/>
    <property type="evidence" value="ECO:0007669"/>
    <property type="project" value="UniProtKB-SubCell"/>
</dbReference>
<dbReference type="CDD" id="cd10336">
    <property type="entry name" value="SLC6sbd_Tyt1-Like"/>
    <property type="match status" value="1"/>
</dbReference>
<feature type="region of interest" description="Disordered" evidence="7">
    <location>
        <begin position="1"/>
        <end position="32"/>
    </location>
</feature>
<dbReference type="PROSITE" id="PS00610">
    <property type="entry name" value="NA_NEUROTRAN_SYMP_1"/>
    <property type="match status" value="1"/>
</dbReference>
<dbReference type="Pfam" id="PF00209">
    <property type="entry name" value="SNF"/>
    <property type="match status" value="2"/>
</dbReference>
<evidence type="ECO:0000256" key="7">
    <source>
        <dbReference type="SAM" id="MobiDB-lite"/>
    </source>
</evidence>
<feature type="transmembrane region" description="Helical" evidence="8">
    <location>
        <begin position="60"/>
        <end position="81"/>
    </location>
</feature>
<dbReference type="InterPro" id="IPR047218">
    <property type="entry name" value="YocR/YhdH-like"/>
</dbReference>
<dbReference type="AlphaFoldDB" id="A0A6M8IXV0"/>
<organism evidence="9 10">
    <name type="scientific">Berryella wangjianweii</name>
    <dbReference type="NCBI Taxonomy" id="2734634"/>
    <lineage>
        <taxon>Bacteria</taxon>
        <taxon>Bacillati</taxon>
        <taxon>Actinomycetota</taxon>
        <taxon>Coriobacteriia</taxon>
        <taxon>Eggerthellales</taxon>
        <taxon>Eggerthellaceae</taxon>
        <taxon>Berryella</taxon>
    </lineage>
</organism>
<gene>
    <name evidence="9" type="ORF">HLV38_05770</name>
</gene>
<feature type="transmembrane region" description="Helical" evidence="8">
    <location>
        <begin position="198"/>
        <end position="217"/>
    </location>
</feature>
<feature type="transmembrane region" description="Helical" evidence="8">
    <location>
        <begin position="93"/>
        <end position="117"/>
    </location>
</feature>
<reference evidence="10" key="1">
    <citation type="submission" date="2020-05" db="EMBL/GenBank/DDBJ databases">
        <title>Novel species in genus Nocardioides.</title>
        <authorList>
            <person name="Zhang G."/>
        </authorList>
    </citation>
    <scope>NUCLEOTIDE SEQUENCE [LARGE SCALE GENOMIC DNA]</scope>
    <source>
        <strain evidence="10">zg-1050</strain>
    </source>
</reference>
<dbReference type="KEGG" id="bwa:HLV38_05770"/>
<evidence type="ECO:0000256" key="6">
    <source>
        <dbReference type="RuleBase" id="RU003732"/>
    </source>
</evidence>
<feature type="transmembrane region" description="Helical" evidence="8">
    <location>
        <begin position="441"/>
        <end position="459"/>
    </location>
</feature>
<feature type="transmembrane region" description="Helical" evidence="8">
    <location>
        <begin position="363"/>
        <end position="387"/>
    </location>
</feature>
<evidence type="ECO:0000256" key="4">
    <source>
        <dbReference type="ARBA" id="ARBA00022989"/>
    </source>
</evidence>
<keyword evidence="10" id="KW-1185">Reference proteome</keyword>
<evidence type="ECO:0000256" key="1">
    <source>
        <dbReference type="ARBA" id="ARBA00004141"/>
    </source>
</evidence>
<feature type="transmembrane region" description="Helical" evidence="8">
    <location>
        <begin position="229"/>
        <end position="257"/>
    </location>
</feature>
<evidence type="ECO:0000256" key="2">
    <source>
        <dbReference type="ARBA" id="ARBA00022448"/>
    </source>
</evidence>
<dbReference type="PANTHER" id="PTHR42948:SF1">
    <property type="entry name" value="TRANSPORTER"/>
    <property type="match status" value="1"/>
</dbReference>
<protein>
    <recommendedName>
        <fullName evidence="6">Transporter</fullName>
    </recommendedName>
</protein>
<comment type="similarity">
    <text evidence="6">Belongs to the sodium:neurotransmitter symporter (SNF) (TC 2.A.22) family.</text>
</comment>
<proteinExistence type="inferred from homology"/>
<keyword evidence="5 8" id="KW-0472">Membrane</keyword>
<feature type="transmembrane region" description="Helical" evidence="8">
    <location>
        <begin position="408"/>
        <end position="429"/>
    </location>
</feature>
<evidence type="ECO:0000313" key="9">
    <source>
        <dbReference type="EMBL" id="QKF07675.1"/>
    </source>
</evidence>
<sequence length="517" mass="55193">MSGPRSFGRRHRFGHRAPSRHATASCPPQQGRGRIRGLLISNGNLRVKGKGGLVEQREKFASRLGFILISAGCAIGLGNVWRFPYIVGQYGGGAFVLMYLVFLVAFTLPIVAMEFAVGRASQRGYARAFDVLEPKGSHWHFLKLFGLLGNYLLMMFYTVVSGWMLSYIVKSASGTFAGLDADGVAGVFGAMLGNPVELIGWTAVVVLVGVVCTGMGLQGGVERITKVMMIALLVVLLLLAVRSVTLPGAGEGLAFYLMPDFGKLTANGLPGFLEAAYAALGQAFFTMSVGIGALTIFGSYIDKKNTLTGEALRIAGLDTFVAIVSGLVIFPACFAYGVSPDAGPGLVFNTLPVVFEAMPGGHVWGALFFVFMSFAALSTVIGVFELIMSFTMDQWGISRRRAVAVNGALLFVLALPCALGFNVLSGVVVPGIGDIQSVEDFIVSNNLLPIGSLMLLLFCTRKGGWGWNRFIAEADAGQGVKFPQVAFWYVKYVIPVGIAFIIVMGYVPIVQKWLGVA</sequence>
<feature type="transmembrane region" description="Helical" evidence="8">
    <location>
        <begin position="312"/>
        <end position="338"/>
    </location>
</feature>
<dbReference type="InterPro" id="IPR000175">
    <property type="entry name" value="Na/ntran_symport"/>
</dbReference>
<dbReference type="Proteomes" id="UP000503297">
    <property type="component" value="Chromosome"/>
</dbReference>
<evidence type="ECO:0000313" key="10">
    <source>
        <dbReference type="Proteomes" id="UP000503297"/>
    </source>
</evidence>
<evidence type="ECO:0000256" key="3">
    <source>
        <dbReference type="ARBA" id="ARBA00022692"/>
    </source>
</evidence>
<feature type="transmembrane region" description="Helical" evidence="8">
    <location>
        <begin position="489"/>
        <end position="509"/>
    </location>
</feature>
<dbReference type="NCBIfam" id="NF037979">
    <property type="entry name" value="Na_transp"/>
    <property type="match status" value="1"/>
</dbReference>
<keyword evidence="3 6" id="KW-0812">Transmembrane</keyword>
<keyword evidence="6" id="KW-0769">Symport</keyword>
<evidence type="ECO:0000256" key="8">
    <source>
        <dbReference type="SAM" id="Phobius"/>
    </source>
</evidence>
<dbReference type="GO" id="GO:0015293">
    <property type="term" value="F:symporter activity"/>
    <property type="evidence" value="ECO:0007669"/>
    <property type="project" value="UniProtKB-KW"/>
</dbReference>